<evidence type="ECO:0000313" key="7">
    <source>
        <dbReference type="Proteomes" id="UP000235145"/>
    </source>
</evidence>
<dbReference type="EMBL" id="NBSK02000007">
    <property type="protein sequence ID" value="KAJ0197632.1"/>
    <property type="molecule type" value="Genomic_DNA"/>
</dbReference>
<protein>
    <recommendedName>
        <fullName evidence="8">F-box domain-containing protein</fullName>
    </recommendedName>
</protein>
<gene>
    <name evidence="6" type="ORF">LSAT_V11C700364320</name>
</gene>
<organism evidence="6 7">
    <name type="scientific">Lactuca sativa</name>
    <name type="common">Garden lettuce</name>
    <dbReference type="NCBI Taxonomy" id="4236"/>
    <lineage>
        <taxon>Eukaryota</taxon>
        <taxon>Viridiplantae</taxon>
        <taxon>Streptophyta</taxon>
        <taxon>Embryophyta</taxon>
        <taxon>Tracheophyta</taxon>
        <taxon>Spermatophyta</taxon>
        <taxon>Magnoliopsida</taxon>
        <taxon>eudicotyledons</taxon>
        <taxon>Gunneridae</taxon>
        <taxon>Pentapetalae</taxon>
        <taxon>asterids</taxon>
        <taxon>campanulids</taxon>
        <taxon>Asterales</taxon>
        <taxon>Asteraceae</taxon>
        <taxon>Cichorioideae</taxon>
        <taxon>Cichorieae</taxon>
        <taxon>Lactucinae</taxon>
        <taxon>Lactuca</taxon>
    </lineage>
</organism>
<dbReference type="InterPro" id="IPR013187">
    <property type="entry name" value="F-box-assoc_dom_typ3"/>
</dbReference>
<evidence type="ECO:0000256" key="1">
    <source>
        <dbReference type="SAM" id="Coils"/>
    </source>
</evidence>
<evidence type="ECO:0000256" key="2">
    <source>
        <dbReference type="SAM" id="MobiDB-lite"/>
    </source>
</evidence>
<feature type="domain" description="F-box" evidence="3">
    <location>
        <begin position="703"/>
        <end position="743"/>
    </location>
</feature>
<comment type="caution">
    <text evidence="6">The sequence shown here is derived from an EMBL/GenBank/DDBJ whole genome shotgun (WGS) entry which is preliminary data.</text>
</comment>
<name>A0A9R1V098_LACSA</name>
<feature type="domain" description="F-box associated beta-propeller type 3" evidence="5">
    <location>
        <begin position="805"/>
        <end position="1050"/>
    </location>
</feature>
<dbReference type="SUPFAM" id="SSF50630">
    <property type="entry name" value="Acid proteases"/>
    <property type="match status" value="1"/>
</dbReference>
<dbReference type="AlphaFoldDB" id="A0A9R1V098"/>
<dbReference type="Pfam" id="PF08268">
    <property type="entry name" value="FBA_3"/>
    <property type="match status" value="1"/>
</dbReference>
<feature type="coiled-coil region" evidence="1">
    <location>
        <begin position="86"/>
        <end position="127"/>
    </location>
</feature>
<dbReference type="Proteomes" id="UP000235145">
    <property type="component" value="Unassembled WGS sequence"/>
</dbReference>
<dbReference type="InterPro" id="IPR050796">
    <property type="entry name" value="SCF_F-box_component"/>
</dbReference>
<evidence type="ECO:0000259" key="3">
    <source>
        <dbReference type="Pfam" id="PF00646"/>
    </source>
</evidence>
<feature type="compositionally biased region" description="Low complexity" evidence="2">
    <location>
        <begin position="351"/>
        <end position="386"/>
    </location>
</feature>
<dbReference type="GO" id="GO:0004190">
    <property type="term" value="F:aspartic-type endopeptidase activity"/>
    <property type="evidence" value="ECO:0007669"/>
    <property type="project" value="InterPro"/>
</dbReference>
<dbReference type="Gene3D" id="2.40.70.10">
    <property type="entry name" value="Acid Proteases"/>
    <property type="match status" value="1"/>
</dbReference>
<dbReference type="CDD" id="cd00303">
    <property type="entry name" value="retropepsin_like"/>
    <property type="match status" value="1"/>
</dbReference>
<dbReference type="InterPro" id="IPR021109">
    <property type="entry name" value="Peptidase_aspartic_dom_sf"/>
</dbReference>
<keyword evidence="7" id="KW-1185">Reference proteome</keyword>
<dbReference type="Gene3D" id="1.20.1280.50">
    <property type="match status" value="1"/>
</dbReference>
<dbReference type="InterPro" id="IPR001969">
    <property type="entry name" value="Aspartic_peptidase_AS"/>
</dbReference>
<sequence length="1085" mass="121132">MATAGECDGRAPYESRGDGEKSRKKRLRPEIEDPHNVSQEAEQNNSDQVGNYASISVTFGVGKSELEQMLKQMTFTSCYGSGVNISKTNSEKIAGLEARVAALEQDLTKLREEAELAKKENAAQFAEVLQAINNLTKTVKGKNIQEEEKDKEDPEFELEFGSFKKGPKDDKNKGGGRQMGEFRKLKAPIFEGEDAFGWIYKVERFFEIQDIGVRDRLKAAAICLDGKALAWFRWSQARDPFRSWEELKERLLERFQLTGEGNLYHQFLAIRQEGSVRDYVSNFERLSCQLGDIPESVLEGTFVNGLKEDTRSAVRILQPANLARAMTLAVMIDENKFSIGTPKTSGGVIRSNNSGSSRPGGASSISSSTNVGSKGTTTTGTGSTGLTGQFKRLIEAEFAEKKSKGICFRCDGKFSPGHRCHGKTLQVLIVDEQEEDNEVGEGVEHAHLDEIEVSFNSVSGLTSPQTMQVKGFVGGLPVLVLIDSGATHSFISKQVVAQLGMTVSGTGAVRVRLGNGMWEKSEGTCKGVVLNLPELQVVEEFYPLNLGGSDIILGISWLQTLGDMTVNWRDLWMKFWDGSRQITITGDPSLTRTLVSCKSMLKLCHNEDTRFLVHMNSAEISPPIPRPPPAIREVFWVGMKRDIARMVAECDVCQRQKYSTMAPSGSEVQRLTALLHSRICDDADATICLPITPMTLPQQPTTIENLSGDLLSKIFILLMAKQLAQMRCVSKSWNALLSHPSFIKSHLHHSINNNDRILLVFYEKTSSSDHEKFVAYPCRPPYLELSNFIKLPLPPVNPKSGDNSSFTDIIGSVHGLICSRYTDDVIHIWNPSLSAVSTLPPYSCSLGDDVSFGFGYDGNTDDYKVVKISGVFGPHTIRPGFSILVVKEWLQAEIYSMRKGCWKFITQRIPSHVAMIFEHNYVCVDGHDGHLHWSGYIVEEGEPQPRTIVVFDLGSETLFEMPLPDAILEDNRMNHLGVLSGKLCVRSYRWFEDEGIDVWVMEEYGVAESWVKRHSFCFSHFNCCPLNGFTSHSEFIYRNTDGHLVLYDPVADKTRILEKHCRGKYRPKRIVEYIDSLVWVAPSLP</sequence>
<evidence type="ECO:0008006" key="8">
    <source>
        <dbReference type="Google" id="ProtNLM"/>
    </source>
</evidence>
<keyword evidence="1" id="KW-0175">Coiled coil</keyword>
<feature type="region of interest" description="Disordered" evidence="2">
    <location>
        <begin position="1"/>
        <end position="49"/>
    </location>
</feature>
<evidence type="ECO:0000259" key="4">
    <source>
        <dbReference type="Pfam" id="PF03732"/>
    </source>
</evidence>
<dbReference type="SUPFAM" id="SSF81383">
    <property type="entry name" value="F-box domain"/>
    <property type="match status" value="1"/>
</dbReference>
<evidence type="ECO:0000259" key="5">
    <source>
        <dbReference type="Pfam" id="PF08268"/>
    </source>
</evidence>
<dbReference type="InterPro" id="IPR005162">
    <property type="entry name" value="Retrotrans_gag_dom"/>
</dbReference>
<dbReference type="InterPro" id="IPR036047">
    <property type="entry name" value="F-box-like_dom_sf"/>
</dbReference>
<reference evidence="6 7" key="1">
    <citation type="journal article" date="2017" name="Nat. Commun.">
        <title>Genome assembly with in vitro proximity ligation data and whole-genome triplication in lettuce.</title>
        <authorList>
            <person name="Reyes-Chin-Wo S."/>
            <person name="Wang Z."/>
            <person name="Yang X."/>
            <person name="Kozik A."/>
            <person name="Arikit S."/>
            <person name="Song C."/>
            <person name="Xia L."/>
            <person name="Froenicke L."/>
            <person name="Lavelle D.O."/>
            <person name="Truco M.J."/>
            <person name="Xia R."/>
            <person name="Zhu S."/>
            <person name="Xu C."/>
            <person name="Xu H."/>
            <person name="Xu X."/>
            <person name="Cox K."/>
            <person name="Korf I."/>
            <person name="Meyers B.C."/>
            <person name="Michelmore R.W."/>
        </authorList>
    </citation>
    <scope>NUCLEOTIDE SEQUENCE [LARGE SCALE GENOMIC DNA]</scope>
    <source>
        <strain evidence="7">cv. Salinas</strain>
        <tissue evidence="6">Seedlings</tissue>
    </source>
</reference>
<feature type="region of interest" description="Disordered" evidence="2">
    <location>
        <begin position="342"/>
        <end position="386"/>
    </location>
</feature>
<dbReference type="InterPro" id="IPR001810">
    <property type="entry name" value="F-box_dom"/>
</dbReference>
<dbReference type="PROSITE" id="PS00141">
    <property type="entry name" value="ASP_PROTEASE"/>
    <property type="match status" value="1"/>
</dbReference>
<dbReference type="PANTHER" id="PTHR31672:SF13">
    <property type="entry name" value="F-BOX PROTEIN CPR30-LIKE"/>
    <property type="match status" value="1"/>
</dbReference>
<dbReference type="NCBIfam" id="TIGR01640">
    <property type="entry name" value="F_box_assoc_1"/>
    <property type="match status" value="1"/>
</dbReference>
<dbReference type="Pfam" id="PF08284">
    <property type="entry name" value="RVP_2"/>
    <property type="match status" value="1"/>
</dbReference>
<feature type="compositionally biased region" description="Basic and acidic residues" evidence="2">
    <location>
        <begin position="7"/>
        <end position="21"/>
    </location>
</feature>
<feature type="domain" description="Retrotransposon gag" evidence="4">
    <location>
        <begin position="219"/>
        <end position="308"/>
    </location>
</feature>
<dbReference type="InterPro" id="IPR017451">
    <property type="entry name" value="F-box-assoc_interact_dom"/>
</dbReference>
<dbReference type="PANTHER" id="PTHR31672">
    <property type="entry name" value="BNACNNG10540D PROTEIN"/>
    <property type="match status" value="1"/>
</dbReference>
<accession>A0A9R1V098</accession>
<dbReference type="Pfam" id="PF03732">
    <property type="entry name" value="Retrotrans_gag"/>
    <property type="match status" value="1"/>
</dbReference>
<feature type="region of interest" description="Disordered" evidence="2">
    <location>
        <begin position="144"/>
        <end position="177"/>
    </location>
</feature>
<feature type="compositionally biased region" description="Polar residues" evidence="2">
    <location>
        <begin position="36"/>
        <end position="49"/>
    </location>
</feature>
<evidence type="ECO:0000313" key="6">
    <source>
        <dbReference type="EMBL" id="KAJ0197632.1"/>
    </source>
</evidence>
<dbReference type="GO" id="GO:0006508">
    <property type="term" value="P:proteolysis"/>
    <property type="evidence" value="ECO:0007669"/>
    <property type="project" value="InterPro"/>
</dbReference>
<dbReference type="Pfam" id="PF00646">
    <property type="entry name" value="F-box"/>
    <property type="match status" value="1"/>
</dbReference>
<proteinExistence type="predicted"/>